<dbReference type="PRINTS" id="PR00261">
    <property type="entry name" value="LDLRECEPTOR"/>
</dbReference>
<dbReference type="InterPro" id="IPR023415">
    <property type="entry name" value="LDLR_class-A_CS"/>
</dbReference>
<dbReference type="SMART" id="SM00192">
    <property type="entry name" value="LDLa"/>
    <property type="match status" value="2"/>
</dbReference>
<feature type="disulfide bond" evidence="8">
    <location>
        <begin position="96"/>
        <end position="111"/>
    </location>
</feature>
<dbReference type="InterPro" id="IPR036055">
    <property type="entry name" value="LDL_receptor-like_sf"/>
</dbReference>
<dbReference type="GO" id="GO:0016192">
    <property type="term" value="P:vesicle-mediated transport"/>
    <property type="evidence" value="ECO:0007669"/>
    <property type="project" value="UniProtKB-ARBA"/>
</dbReference>
<evidence type="ECO:0000256" key="6">
    <source>
        <dbReference type="ARBA" id="ARBA00023136"/>
    </source>
</evidence>
<dbReference type="Gene3D" id="4.10.1220.10">
    <property type="entry name" value="EGF-type module"/>
    <property type="match status" value="1"/>
</dbReference>
<evidence type="ECO:0000256" key="7">
    <source>
        <dbReference type="ARBA" id="ARBA00023157"/>
    </source>
</evidence>
<protein>
    <submittedName>
        <fullName evidence="11">Terribly reduced optic lobes (inferred by orthology to a D. melanogaster protein)</fullName>
    </submittedName>
</protein>
<evidence type="ECO:0000313" key="9">
    <source>
        <dbReference type="EMBL" id="VDL82865.1"/>
    </source>
</evidence>
<gene>
    <name evidence="9" type="ORF">NBR_LOCUS19136</name>
</gene>
<evidence type="ECO:0000313" key="11">
    <source>
        <dbReference type="WBParaSite" id="NBR_0001913501-mRNA-1"/>
    </source>
</evidence>
<dbReference type="Pfam" id="PF00057">
    <property type="entry name" value="Ldl_recept_a"/>
    <property type="match status" value="1"/>
</dbReference>
<dbReference type="GO" id="GO:0012505">
    <property type="term" value="C:endomembrane system"/>
    <property type="evidence" value="ECO:0007669"/>
    <property type="project" value="UniProtKB-SubCell"/>
</dbReference>
<evidence type="ECO:0000256" key="4">
    <source>
        <dbReference type="ARBA" id="ARBA00022737"/>
    </source>
</evidence>
<dbReference type="PROSITE" id="PS50068">
    <property type="entry name" value="LDLRA_2"/>
    <property type="match status" value="2"/>
</dbReference>
<dbReference type="PANTHER" id="PTHR24270">
    <property type="entry name" value="LOW-DENSITY LIPOPROTEIN RECEPTOR-RELATED"/>
    <property type="match status" value="1"/>
</dbReference>
<evidence type="ECO:0000256" key="3">
    <source>
        <dbReference type="ARBA" id="ARBA00022692"/>
    </source>
</evidence>
<comment type="subcellular location">
    <subcellularLocation>
        <location evidence="2">Endomembrane system</location>
    </subcellularLocation>
    <subcellularLocation>
        <location evidence="1">Membrane</location>
        <topology evidence="1">Single-pass membrane protein</topology>
    </subcellularLocation>
</comment>
<dbReference type="InterPro" id="IPR002172">
    <property type="entry name" value="LDrepeatLR_classA_rpt"/>
</dbReference>
<feature type="disulfide bond" evidence="8">
    <location>
        <begin position="58"/>
        <end position="73"/>
    </location>
</feature>
<evidence type="ECO:0000256" key="5">
    <source>
        <dbReference type="ARBA" id="ARBA00022989"/>
    </source>
</evidence>
<reference evidence="11" key="1">
    <citation type="submission" date="2017-02" db="UniProtKB">
        <authorList>
            <consortium name="WormBaseParasite"/>
        </authorList>
    </citation>
    <scope>IDENTIFICATION</scope>
</reference>
<dbReference type="STRING" id="27835.A0A0N4YPG4"/>
<keyword evidence="10" id="KW-1185">Reference proteome</keyword>
<dbReference type="SUPFAM" id="SSF57424">
    <property type="entry name" value="LDL receptor-like module"/>
    <property type="match status" value="2"/>
</dbReference>
<dbReference type="AlphaFoldDB" id="A0A0N4YPG4"/>
<dbReference type="WBParaSite" id="NBR_0001913501-mRNA-1">
    <property type="protein sequence ID" value="NBR_0001913501-mRNA-1"/>
    <property type="gene ID" value="NBR_0001913501"/>
</dbReference>
<keyword evidence="5" id="KW-1133">Transmembrane helix</keyword>
<evidence type="ECO:0000256" key="2">
    <source>
        <dbReference type="ARBA" id="ARBA00004308"/>
    </source>
</evidence>
<accession>A0A0N4YPG4</accession>
<evidence type="ECO:0000256" key="8">
    <source>
        <dbReference type="PROSITE-ProRule" id="PRU00124"/>
    </source>
</evidence>
<sequence length="112" mass="12628">MSDRCISAEKRCDGVYDDCGDGSNLDEINCNRNATCVGKFICSESTSGPSCIDWSQHCDRERHCAMGEDELNCRKEEVKYLSCENQKQMVPKQKWCDGTADCEDASDEKYCT</sequence>
<keyword evidence="6" id="KW-0472">Membrane</keyword>
<evidence type="ECO:0000313" key="10">
    <source>
        <dbReference type="Proteomes" id="UP000271162"/>
    </source>
</evidence>
<dbReference type="EMBL" id="UYSL01023926">
    <property type="protein sequence ID" value="VDL82865.1"/>
    <property type="molecule type" value="Genomic_DNA"/>
</dbReference>
<dbReference type="PROSITE" id="PS01209">
    <property type="entry name" value="LDLRA_1"/>
    <property type="match status" value="1"/>
</dbReference>
<dbReference type="GO" id="GO:0005886">
    <property type="term" value="C:plasma membrane"/>
    <property type="evidence" value="ECO:0007669"/>
    <property type="project" value="TreeGrafter"/>
</dbReference>
<dbReference type="Proteomes" id="UP000271162">
    <property type="component" value="Unassembled WGS sequence"/>
</dbReference>
<dbReference type="InterPro" id="IPR050685">
    <property type="entry name" value="LDLR"/>
</dbReference>
<keyword evidence="3" id="KW-0812">Transmembrane</keyword>
<comment type="caution">
    <text evidence="8">Lacks conserved residue(s) required for the propagation of feature annotation.</text>
</comment>
<reference evidence="9 10" key="2">
    <citation type="submission" date="2018-11" db="EMBL/GenBank/DDBJ databases">
        <authorList>
            <consortium name="Pathogen Informatics"/>
        </authorList>
    </citation>
    <scope>NUCLEOTIDE SEQUENCE [LARGE SCALE GENOMIC DNA]</scope>
</reference>
<keyword evidence="4" id="KW-0677">Repeat</keyword>
<name>A0A0N4YPG4_NIPBR</name>
<keyword evidence="7 8" id="KW-1015">Disulfide bond</keyword>
<dbReference type="Gene3D" id="4.10.400.10">
    <property type="entry name" value="Low-density Lipoprotein Receptor"/>
    <property type="match status" value="2"/>
</dbReference>
<evidence type="ECO:0000256" key="1">
    <source>
        <dbReference type="ARBA" id="ARBA00004167"/>
    </source>
</evidence>
<organism evidence="11">
    <name type="scientific">Nippostrongylus brasiliensis</name>
    <name type="common">Rat hookworm</name>
    <dbReference type="NCBI Taxonomy" id="27835"/>
    <lineage>
        <taxon>Eukaryota</taxon>
        <taxon>Metazoa</taxon>
        <taxon>Ecdysozoa</taxon>
        <taxon>Nematoda</taxon>
        <taxon>Chromadorea</taxon>
        <taxon>Rhabditida</taxon>
        <taxon>Rhabditina</taxon>
        <taxon>Rhabditomorpha</taxon>
        <taxon>Strongyloidea</taxon>
        <taxon>Heligmosomidae</taxon>
        <taxon>Nippostrongylus</taxon>
    </lineage>
</organism>
<proteinExistence type="predicted"/>